<organism evidence="2 3">
    <name type="scientific">Pseudoloma neurophilia</name>
    <dbReference type="NCBI Taxonomy" id="146866"/>
    <lineage>
        <taxon>Eukaryota</taxon>
        <taxon>Fungi</taxon>
        <taxon>Fungi incertae sedis</taxon>
        <taxon>Microsporidia</taxon>
        <taxon>Pseudoloma</taxon>
    </lineage>
</organism>
<dbReference type="InterPro" id="IPR036397">
    <property type="entry name" value="RNaseH_sf"/>
</dbReference>
<dbReference type="Pfam" id="PF00665">
    <property type="entry name" value="rve"/>
    <property type="match status" value="1"/>
</dbReference>
<evidence type="ECO:0000313" key="3">
    <source>
        <dbReference type="Proteomes" id="UP000051530"/>
    </source>
</evidence>
<dbReference type="PANTHER" id="PTHR37984:SF5">
    <property type="entry name" value="PROTEIN NYNRIN-LIKE"/>
    <property type="match status" value="1"/>
</dbReference>
<gene>
    <name evidence="2" type="ORF">M153_3150002711</name>
</gene>
<dbReference type="GO" id="GO:0005634">
    <property type="term" value="C:nucleus"/>
    <property type="evidence" value="ECO:0007669"/>
    <property type="project" value="UniProtKB-ARBA"/>
</dbReference>
<comment type="caution">
    <text evidence="2">The sequence shown here is derived from an EMBL/GenBank/DDBJ whole genome shotgun (WGS) entry which is preliminary data.</text>
</comment>
<dbReference type="AlphaFoldDB" id="A0A0R0M3V0"/>
<dbReference type="InterPro" id="IPR050951">
    <property type="entry name" value="Retrovirus_Pol_polyprotein"/>
</dbReference>
<dbReference type="PANTHER" id="PTHR37984">
    <property type="entry name" value="PROTEIN CBG26694"/>
    <property type="match status" value="1"/>
</dbReference>
<dbReference type="GO" id="GO:0003676">
    <property type="term" value="F:nucleic acid binding"/>
    <property type="evidence" value="ECO:0007669"/>
    <property type="project" value="InterPro"/>
</dbReference>
<name>A0A0R0M3V0_9MICR</name>
<evidence type="ECO:0000259" key="1">
    <source>
        <dbReference type="PROSITE" id="PS50994"/>
    </source>
</evidence>
<feature type="non-terminal residue" evidence="2">
    <location>
        <position position="1"/>
    </location>
</feature>
<dbReference type="PROSITE" id="PS50994">
    <property type="entry name" value="INTEGRASE"/>
    <property type="match status" value="1"/>
</dbReference>
<feature type="domain" description="Integrase catalytic" evidence="1">
    <location>
        <begin position="121"/>
        <end position="291"/>
    </location>
</feature>
<dbReference type="EMBL" id="LGUB01000103">
    <property type="protein sequence ID" value="KRH94270.1"/>
    <property type="molecule type" value="Genomic_DNA"/>
</dbReference>
<sequence length="305" mass="35491">LKITHTPAFENSVADSLSRMMLIQNALITDKQKQKWNKIDKKICKFATLSTEKQSSELCCFVTELHQKLGHPSAQCIYKLFSELQIHVTRDKISSILVNCQPCQLNKHVTSKRIDSFGELRSTAPNDIISTDIWGRYQIINKKGEYKTFYIIYFTDLCTRYTESCIFKKIKSKDVVKAFKRSWIDKHGPPKSIICDRGRQFTSIRFKKICKNNSIKLRFTTPNNPCGNSKVERIHRTINEIMRIYKNNTNRKTIKNLIFRRLNLLPNRAIEAIPYTLFKGTTPWNHSKNEKSTAEMLQNANECSD</sequence>
<dbReference type="SUPFAM" id="SSF53098">
    <property type="entry name" value="Ribonuclease H-like"/>
    <property type="match status" value="1"/>
</dbReference>
<protein>
    <submittedName>
        <fullName evidence="2">Pol polyprotein</fullName>
    </submittedName>
</protein>
<dbReference type="InterPro" id="IPR012337">
    <property type="entry name" value="RNaseH-like_sf"/>
</dbReference>
<dbReference type="VEuPathDB" id="MicrosporidiaDB:M153_3150002711"/>
<keyword evidence="3" id="KW-1185">Reference proteome</keyword>
<accession>A0A0R0M3V0</accession>
<reference evidence="2 3" key="1">
    <citation type="submission" date="2015-07" db="EMBL/GenBank/DDBJ databases">
        <title>The genome of Pseudoloma neurophilia, a relevant intracellular parasite of the zebrafish.</title>
        <authorList>
            <person name="Ndikumana S."/>
            <person name="Pelin A."/>
            <person name="Sanders J."/>
            <person name="Corradi N."/>
        </authorList>
    </citation>
    <scope>NUCLEOTIDE SEQUENCE [LARGE SCALE GENOMIC DNA]</scope>
    <source>
        <strain evidence="2 3">MK1</strain>
    </source>
</reference>
<evidence type="ECO:0000313" key="2">
    <source>
        <dbReference type="EMBL" id="KRH94270.1"/>
    </source>
</evidence>
<dbReference type="OrthoDB" id="4504104at2759"/>
<dbReference type="Proteomes" id="UP000051530">
    <property type="component" value="Unassembled WGS sequence"/>
</dbReference>
<dbReference type="GO" id="GO:0015074">
    <property type="term" value="P:DNA integration"/>
    <property type="evidence" value="ECO:0007669"/>
    <property type="project" value="InterPro"/>
</dbReference>
<proteinExistence type="predicted"/>
<dbReference type="InterPro" id="IPR001584">
    <property type="entry name" value="Integrase_cat-core"/>
</dbReference>
<dbReference type="Gene3D" id="3.30.420.10">
    <property type="entry name" value="Ribonuclease H-like superfamily/Ribonuclease H"/>
    <property type="match status" value="1"/>
</dbReference>